<feature type="domain" description="HNH Cas9-type" evidence="13">
    <location>
        <begin position="770"/>
        <end position="937"/>
    </location>
</feature>
<evidence type="ECO:0000256" key="7">
    <source>
        <dbReference type="ARBA" id="ARBA00022884"/>
    </source>
</evidence>
<feature type="binding site" evidence="12">
    <location>
        <position position="8"/>
    </location>
    <ligand>
        <name>Mg(2+)</name>
        <dbReference type="ChEBI" id="CHEBI:18420"/>
        <label>2</label>
    </ligand>
</feature>
<name>A0A1G8ESE5_9FLAO</name>
<evidence type="ECO:0000256" key="1">
    <source>
        <dbReference type="ARBA" id="ARBA00001946"/>
    </source>
</evidence>
<dbReference type="STRING" id="178355.SAMN04488062_1139"/>
<accession>A0A1G8ESE5</accession>
<evidence type="ECO:0000256" key="4">
    <source>
        <dbReference type="ARBA" id="ARBA00022759"/>
    </source>
</evidence>
<keyword evidence="10" id="KW-0464">Manganese</keyword>
<feature type="binding site" evidence="12">
    <location>
        <position position="767"/>
    </location>
    <ligand>
        <name>Mg(2+)</name>
        <dbReference type="ChEBI" id="CHEBI:18420"/>
        <label>1</label>
    </ligand>
</feature>
<keyword evidence="3 12" id="KW-0479">Metal-binding</keyword>
<dbReference type="Pfam" id="PF13395">
    <property type="entry name" value="HNH_4"/>
    <property type="match status" value="1"/>
</dbReference>
<feature type="binding site" evidence="12">
    <location>
        <position position="763"/>
    </location>
    <ligand>
        <name>Mg(2+)</name>
        <dbReference type="ChEBI" id="CHEBI:18420"/>
        <label>1</label>
    </ligand>
</feature>
<keyword evidence="6 12" id="KW-0460">Magnesium</keyword>
<dbReference type="RefSeq" id="WP_091258007.1">
    <property type="nucleotide sequence ID" value="NZ_FNDB01000013.1"/>
</dbReference>
<evidence type="ECO:0000256" key="12">
    <source>
        <dbReference type="HAMAP-Rule" id="MF_01480"/>
    </source>
</evidence>
<dbReference type="GO" id="GO:0046872">
    <property type="term" value="F:metal ion binding"/>
    <property type="evidence" value="ECO:0007669"/>
    <property type="project" value="UniProtKB-UniRule"/>
</dbReference>
<dbReference type="InterPro" id="IPR028629">
    <property type="entry name" value="Cas9"/>
</dbReference>
<feature type="binding site" evidence="12">
    <location>
        <position position="1026"/>
    </location>
    <ligand>
        <name>Mg(2+)</name>
        <dbReference type="ChEBI" id="CHEBI:18420"/>
        <label>2</label>
    </ligand>
</feature>
<keyword evidence="2 12" id="KW-0540">Nuclease</keyword>
<keyword evidence="7 12" id="KW-0694">RNA-binding</keyword>
<feature type="active site" description="For RuvC-like nuclease domain" evidence="12">
    <location>
        <position position="8"/>
    </location>
</feature>
<feature type="binding site" evidence="12">
    <location>
        <position position="8"/>
    </location>
    <ligand>
        <name>Mg(2+)</name>
        <dbReference type="ChEBI" id="CHEBI:18420"/>
        <label>1</label>
    </ligand>
</feature>
<evidence type="ECO:0000256" key="8">
    <source>
        <dbReference type="ARBA" id="ARBA00023118"/>
    </source>
</evidence>
<dbReference type="GO" id="GO:0003677">
    <property type="term" value="F:DNA binding"/>
    <property type="evidence" value="ECO:0007669"/>
    <property type="project" value="UniProtKB-UniRule"/>
</dbReference>
<dbReference type="OrthoDB" id="9777169at2"/>
<dbReference type="InterPro" id="IPR033114">
    <property type="entry name" value="HNH_CAS9"/>
</dbReference>
<dbReference type="GO" id="GO:0051607">
    <property type="term" value="P:defense response to virus"/>
    <property type="evidence" value="ECO:0007669"/>
    <property type="project" value="UniProtKB-UniRule"/>
</dbReference>
<comment type="subunit">
    <text evidence="11 12">Monomer. Binds crRNA and tracrRNA.</text>
</comment>
<evidence type="ECO:0000256" key="9">
    <source>
        <dbReference type="ARBA" id="ARBA00023125"/>
    </source>
</evidence>
<evidence type="ECO:0000256" key="11">
    <source>
        <dbReference type="ARBA" id="ARBA00046380"/>
    </source>
</evidence>
<evidence type="ECO:0000313" key="15">
    <source>
        <dbReference type="Proteomes" id="UP000199274"/>
    </source>
</evidence>
<keyword evidence="5 12" id="KW-0378">Hydrolase</keyword>
<keyword evidence="15" id="KW-1185">Reference proteome</keyword>
<keyword evidence="8 12" id="KW-0051">Antiviral defense</keyword>
<sequence>MAKILGLDLGTNSIGWAIVDKDGSEFSLVDKGVRIFSEGVKSEKGIESSRAAERTGFRSARKIKFRRKLRKYETLKVLSENNMCPLSVEEVIEWRKSGFKKYPLNPEFIAWLRTDDDKNINPYYFRDKSSKQKASLLEVGRAFYHIAQRRGFLSNRLDPSAEGVIEQHKPDLEDIIENASTITELQIELTDYFQNRDLIERKAIDLDEGEKKLKTLYNSFLKTIKDYHKDFDKTKSLLTERLNKKDDLGVVKQKIGEISQAMKDGNFKTLGQYFYSIYNKGKIRNQYTAREEHYLSEFEVICLAQGIDGILTSEKLPEKRYLGLAKELYRAIFFQRPLKSQKGLIGKCTFEKSKSRCAISHPDFEVYRMWCFINTIKIKTPDDESLRFLTNEERLKIIPKFLRKKDNFNFEDLAKELVPSGSKYAFYKSSTAASVNYLFNYSLNSSVSGCVVSTSFKNALGEDWKTKIYSYETLNKNGESVTRNVDYTDLWHLISVSTSDLYLEEFAKDKLKLDAKKAVLFSKTKLKKDFASLSLTAINKINPFLREGLLYSHAVFMANIENIVDVDIWKNLDDRKYIQTKIAELIATNTFDNNLLEIINGLIKECKVGGCYYSKEAEGSYKLDLEKKVNSYVKSNKIEDQKEIIIGLLFPIFIEQLKKYEFIAIKRLDEKVFDFLDGQNDDGQVFCNSKNKLKKLYHPSDIDVFRKQIAKDGNGNEKLVLGSPLISSIKNPMAMRALHQLRKVLNALIVEGQVDEKTRIHIEMARELNDANKRKGIQDFQRDIEKNRKDYIEEIKKDYKAAKGIDIEPTEDDVLRYQLWIEQDKKTIYEEQCTNIGISQIIGIDPDYDIEHTIPRSRSQDNSQMNKTLCSKRYNREIKKNKMPIELSNHRDILDRVEPWRKKYLVLEYDIIVISRAIKAATTREQKDRKIRLRHKLNLEKEYFKGKYERFTYKEPKVGFKNSQIPDTGIITKYASAYLKSYFGRVEAVKGGIVAEFRKAWGIQESYIKDGKKYYQVKDRSKHTHHCIDAITIACMTKDKYDVMAHAWDLEDDLDKNQYKLMKSVLEQSKPWKTFTEDLKKIEDEILVSHNTPDNVKKQSKKIIRVRGKKQFVAEMETDINGKNSPRKDSNNKIIFKKNLNGENTARFHQGDTIRGSLHQDSIYGAIKQPEIDDNTNKPKHTTKGAFVIKKDEKGIDEINFVIRKALSKLSENDIKNIIDPIVCQKIQRAVIDGMITFKTVQGKKVAVVKEGTTIWMREPNKEKDLVGIPINKVRIFTGLKNPLEIKEHSTLSKSRFEHKQKVYAQNDENFAMAIYEGIDKKGNVKRSFESVNYMDAGNYFKLSNRNNNANSLVPLIHLKTQLPLKYEVKKGDLVLFYKENKEELNEISNKDLTKRLYKVIAFEGDGRIQFRYHKTAMQQSSSNKEELTIVKFMADNNLKNSQVDFENPVPWLRLRVSNCNFLLIKKEFEITPTGRIDIL</sequence>
<dbReference type="InterPro" id="IPR003615">
    <property type="entry name" value="HNH_nuc"/>
</dbReference>
<keyword evidence="4 12" id="KW-0255">Endonuclease</keyword>
<comment type="cofactor">
    <cofactor evidence="1 12">
        <name>Mg(2+)</name>
        <dbReference type="ChEBI" id="CHEBI:18420"/>
    </cofactor>
</comment>
<dbReference type="InterPro" id="IPR040619">
    <property type="entry name" value="Cas9_alpha-helical_lobe"/>
</dbReference>
<evidence type="ECO:0000256" key="10">
    <source>
        <dbReference type="ARBA" id="ARBA00023211"/>
    </source>
</evidence>
<dbReference type="GO" id="GO:0003723">
    <property type="term" value="F:RNA binding"/>
    <property type="evidence" value="ECO:0007669"/>
    <property type="project" value="UniProtKB-UniRule"/>
</dbReference>
<proteinExistence type="inferred from homology"/>
<reference evidence="15" key="1">
    <citation type="submission" date="2016-10" db="EMBL/GenBank/DDBJ databases">
        <authorList>
            <person name="Varghese N."/>
            <person name="Submissions S."/>
        </authorList>
    </citation>
    <scope>NUCLEOTIDE SEQUENCE [LARGE SCALE GENOMIC DNA]</scope>
    <source>
        <strain evidence="15">CGMCC 1.2747</strain>
    </source>
</reference>
<dbReference type="PROSITE" id="PS51749">
    <property type="entry name" value="HNH_CAS9"/>
    <property type="match status" value="1"/>
</dbReference>
<feature type="active site" description="Proton acceptor for HNH nuclease domain" evidence="12">
    <location>
        <position position="852"/>
    </location>
</feature>
<keyword evidence="9 12" id="KW-0238">DNA-binding</keyword>
<comment type="similarity">
    <text evidence="12">Belongs to the CRISPR-associated Cas9 family.</text>
</comment>
<evidence type="ECO:0000259" key="13">
    <source>
        <dbReference type="PROSITE" id="PS51749"/>
    </source>
</evidence>
<dbReference type="Pfam" id="PF18541">
    <property type="entry name" value="RuvC_III"/>
    <property type="match status" value="1"/>
</dbReference>
<dbReference type="NCBIfam" id="TIGR01865">
    <property type="entry name" value="cas_Csn1"/>
    <property type="match status" value="2"/>
</dbReference>
<gene>
    <name evidence="12" type="primary">cas9</name>
    <name evidence="14" type="ORF">SAMN04488062_1139</name>
</gene>
<dbReference type="Proteomes" id="UP000199274">
    <property type="component" value="Unassembled WGS sequence"/>
</dbReference>
<dbReference type="Gene3D" id="3.30.420.10">
    <property type="entry name" value="Ribonuclease H-like superfamily/Ribonuclease H"/>
    <property type="match status" value="3"/>
</dbReference>
<dbReference type="GO" id="GO:0043571">
    <property type="term" value="P:maintenance of CRISPR repeat elements"/>
    <property type="evidence" value="ECO:0007669"/>
    <property type="project" value="UniProtKB-UniRule"/>
</dbReference>
<evidence type="ECO:0000313" key="14">
    <source>
        <dbReference type="EMBL" id="SDH72818.1"/>
    </source>
</evidence>
<dbReference type="Pfam" id="PF18470">
    <property type="entry name" value="Cas9_a"/>
    <property type="match status" value="1"/>
</dbReference>
<feature type="binding site" evidence="12">
    <location>
        <position position="767"/>
    </location>
    <ligand>
        <name>Mg(2+)</name>
        <dbReference type="ChEBI" id="CHEBI:18420"/>
        <label>2</label>
    </ligand>
</feature>
<comment type="domain">
    <text evidence="12">Has 2 endonuclease domains. The discontinuous RuvC-like domain cleaves the target DNA noncomplementary to crRNA while the HNH nuclease domain cleaves the target DNA complementary to crRNA.</text>
</comment>
<organism evidence="14 15">
    <name type="scientific">Flavobacterium omnivorum</name>
    <dbReference type="NCBI Taxonomy" id="178355"/>
    <lineage>
        <taxon>Bacteria</taxon>
        <taxon>Pseudomonadati</taxon>
        <taxon>Bacteroidota</taxon>
        <taxon>Flavobacteriia</taxon>
        <taxon>Flavobacteriales</taxon>
        <taxon>Flavobacteriaceae</taxon>
        <taxon>Flavobacterium</taxon>
    </lineage>
</organism>
<dbReference type="GO" id="GO:0016787">
    <property type="term" value="F:hydrolase activity"/>
    <property type="evidence" value="ECO:0007669"/>
    <property type="project" value="UniProtKB-KW"/>
</dbReference>
<dbReference type="InterPro" id="IPR041383">
    <property type="entry name" value="RuvC_III"/>
</dbReference>
<evidence type="ECO:0000256" key="6">
    <source>
        <dbReference type="ARBA" id="ARBA00022842"/>
    </source>
</evidence>
<dbReference type="HAMAP" id="MF_01480">
    <property type="entry name" value="Cas9"/>
    <property type="match status" value="1"/>
</dbReference>
<evidence type="ECO:0000256" key="3">
    <source>
        <dbReference type="ARBA" id="ARBA00022723"/>
    </source>
</evidence>
<protein>
    <recommendedName>
        <fullName evidence="12">CRISPR-associated endonuclease Cas9</fullName>
        <ecNumber evidence="12">3.1.-.-</ecNumber>
    </recommendedName>
</protein>
<dbReference type="GO" id="GO:0004519">
    <property type="term" value="F:endonuclease activity"/>
    <property type="evidence" value="ECO:0007669"/>
    <property type="project" value="UniProtKB-UniRule"/>
</dbReference>
<dbReference type="EMBL" id="FNDB01000013">
    <property type="protein sequence ID" value="SDH72818.1"/>
    <property type="molecule type" value="Genomic_DNA"/>
</dbReference>
<dbReference type="InterPro" id="IPR036397">
    <property type="entry name" value="RNaseH_sf"/>
</dbReference>
<evidence type="ECO:0000256" key="2">
    <source>
        <dbReference type="ARBA" id="ARBA00022722"/>
    </source>
</evidence>
<comment type="function">
    <text evidence="12">CRISPR (clustered regularly interspaced short palindromic repeat) is an adaptive immune system that provides protection against mobile genetic elements (viruses, transposable elements and conjugative plasmids). CRISPR clusters contain spacers, sequences complementary to antecedent mobile elements, and target invading nucleic acids. CRISPR clusters are transcribed and processed into CRISPR RNA (crRNA). In type II CRISPR systems correct processing of pre-crRNA requires a trans-encoded small RNA (tracrRNA), endogenous ribonuclease 3 (rnc) and this protein. The tracrRNA serves as a guide for ribonuclease 3-aided processing of pre-crRNA. Subsequently Cas9/crRNA/tracrRNA endonucleolytically cleaves linear or circular dsDNA target complementary to the spacer; Cas9 is inactive in the absence of the 2 guide RNAs (gRNA). Cas9 recognizes the protospacer adjacent motif (PAM) in the CRISPR repeat sequences to help distinguish self versus nonself, as targets within the bacterial CRISPR locus do not have PAMs. PAM recognition is also required for catalytic activity.</text>
</comment>
<dbReference type="EC" id="3.1.-.-" evidence="12"/>
<evidence type="ECO:0000256" key="5">
    <source>
        <dbReference type="ARBA" id="ARBA00022801"/>
    </source>
</evidence>